<keyword evidence="3" id="KW-1185">Reference proteome</keyword>
<name>A0A0C9VTZ1_SPHS4</name>
<dbReference type="Proteomes" id="UP000054279">
    <property type="component" value="Unassembled WGS sequence"/>
</dbReference>
<evidence type="ECO:0000256" key="1">
    <source>
        <dbReference type="SAM" id="MobiDB-lite"/>
    </source>
</evidence>
<protein>
    <submittedName>
        <fullName evidence="2">Uncharacterized protein</fullName>
    </submittedName>
</protein>
<evidence type="ECO:0000313" key="3">
    <source>
        <dbReference type="Proteomes" id="UP000054279"/>
    </source>
</evidence>
<dbReference type="OrthoDB" id="2836053at2759"/>
<feature type="region of interest" description="Disordered" evidence="1">
    <location>
        <begin position="312"/>
        <end position="351"/>
    </location>
</feature>
<sequence length="369" mass="43006">MPASWKFPLLRLPTDIIHHILENLWESVLNKKELITMMTSMPLICKELAVIYACVSQVHVRIPNRKFYENRIKKISDLPRAHTMNTRCRSLRFYVDQDDVSRERVYQRNLPATTNGVKHSDGLAYYSDGRRLSQEGVFPNLRAVYVNYDNAGVHDPYHTLFPHFMPKTVEYLHINYTFTPFPSRIQSSFGPMVQYAPRNIRRRTPIRYPSIPHPLRKLTICGLDDRVDVARLWETLFDIEVLTVDGKDLPLGRDPAWKIEIAQACEMLERDYRGTGWYWNTVIRRPLNPGETPFHPPSIRIIPVETLQPMKGNIGQQAGKSARRKRRRSASFTTTEEHHDRSSSPQVRPLSRSKSCDVLQMHVFSFFYG</sequence>
<organism evidence="2 3">
    <name type="scientific">Sphaerobolus stellatus (strain SS14)</name>
    <dbReference type="NCBI Taxonomy" id="990650"/>
    <lineage>
        <taxon>Eukaryota</taxon>
        <taxon>Fungi</taxon>
        <taxon>Dikarya</taxon>
        <taxon>Basidiomycota</taxon>
        <taxon>Agaricomycotina</taxon>
        <taxon>Agaricomycetes</taxon>
        <taxon>Phallomycetidae</taxon>
        <taxon>Geastrales</taxon>
        <taxon>Sphaerobolaceae</taxon>
        <taxon>Sphaerobolus</taxon>
    </lineage>
</organism>
<reference evidence="2 3" key="1">
    <citation type="submission" date="2014-06" db="EMBL/GenBank/DDBJ databases">
        <title>Evolutionary Origins and Diversification of the Mycorrhizal Mutualists.</title>
        <authorList>
            <consortium name="DOE Joint Genome Institute"/>
            <consortium name="Mycorrhizal Genomics Consortium"/>
            <person name="Kohler A."/>
            <person name="Kuo A."/>
            <person name="Nagy L.G."/>
            <person name="Floudas D."/>
            <person name="Copeland A."/>
            <person name="Barry K.W."/>
            <person name="Cichocki N."/>
            <person name="Veneault-Fourrey C."/>
            <person name="LaButti K."/>
            <person name="Lindquist E.A."/>
            <person name="Lipzen A."/>
            <person name="Lundell T."/>
            <person name="Morin E."/>
            <person name="Murat C."/>
            <person name="Riley R."/>
            <person name="Ohm R."/>
            <person name="Sun H."/>
            <person name="Tunlid A."/>
            <person name="Henrissat B."/>
            <person name="Grigoriev I.V."/>
            <person name="Hibbett D.S."/>
            <person name="Martin F."/>
        </authorList>
    </citation>
    <scope>NUCLEOTIDE SEQUENCE [LARGE SCALE GENOMIC DNA]</scope>
    <source>
        <strain evidence="2 3">SS14</strain>
    </source>
</reference>
<proteinExistence type="predicted"/>
<gene>
    <name evidence="2" type="ORF">M422DRAFT_780191</name>
</gene>
<dbReference type="AlphaFoldDB" id="A0A0C9VTZ1"/>
<accession>A0A0C9VTZ1</accession>
<dbReference type="EMBL" id="KN837133">
    <property type="protein sequence ID" value="KIJ42010.1"/>
    <property type="molecule type" value="Genomic_DNA"/>
</dbReference>
<dbReference type="HOGENOM" id="CLU_750419_0_0_1"/>
<evidence type="ECO:0000313" key="2">
    <source>
        <dbReference type="EMBL" id="KIJ42010.1"/>
    </source>
</evidence>